<dbReference type="InterPro" id="IPR057485">
    <property type="entry name" value="YbiO-like_TM1"/>
</dbReference>
<proteinExistence type="inferred from homology"/>
<feature type="transmembrane region" description="Helical" evidence="8">
    <location>
        <begin position="374"/>
        <end position="398"/>
    </location>
</feature>
<keyword evidence="9" id="KW-0732">Signal</keyword>
<feature type="domain" description="Mechanosensitive ion channel MscS C-terminal" evidence="11">
    <location>
        <begin position="634"/>
        <end position="718"/>
    </location>
</feature>
<evidence type="ECO:0000256" key="1">
    <source>
        <dbReference type="ARBA" id="ARBA00004651"/>
    </source>
</evidence>
<feature type="region of interest" description="Disordered" evidence="7">
    <location>
        <begin position="744"/>
        <end position="792"/>
    </location>
</feature>
<dbReference type="InterPro" id="IPR006685">
    <property type="entry name" value="MscS_channel_2nd"/>
</dbReference>
<name>A0ABU1G9G0_9GAMM</name>
<comment type="similarity">
    <text evidence="2">Belongs to the MscS (TC 1.A.23) family.</text>
</comment>
<evidence type="ECO:0000256" key="3">
    <source>
        <dbReference type="ARBA" id="ARBA00022475"/>
    </source>
</evidence>
<dbReference type="InterPro" id="IPR011014">
    <property type="entry name" value="MscS_channel_TM-2"/>
</dbReference>
<dbReference type="RefSeq" id="WP_230445634.1">
    <property type="nucleotide sequence ID" value="NZ_JARWAI010000003.1"/>
</dbReference>
<dbReference type="InterPro" id="IPR045276">
    <property type="entry name" value="YbiO_bact"/>
</dbReference>
<feature type="transmembrane region" description="Helical" evidence="8">
    <location>
        <begin position="299"/>
        <end position="318"/>
    </location>
</feature>
<feature type="compositionally biased region" description="Basic and acidic residues" evidence="7">
    <location>
        <begin position="747"/>
        <end position="759"/>
    </location>
</feature>
<dbReference type="InterPro" id="IPR010920">
    <property type="entry name" value="LSM_dom_sf"/>
</dbReference>
<dbReference type="Gene3D" id="2.30.30.60">
    <property type="match status" value="1"/>
</dbReference>
<evidence type="ECO:0000256" key="5">
    <source>
        <dbReference type="ARBA" id="ARBA00022989"/>
    </source>
</evidence>
<dbReference type="Pfam" id="PF25392">
    <property type="entry name" value="MS_channel_TM1"/>
    <property type="match status" value="1"/>
</dbReference>
<keyword evidence="6 8" id="KW-0472">Membrane</keyword>
<keyword evidence="15" id="KW-1185">Reference proteome</keyword>
<feature type="transmembrane region" description="Helical" evidence="8">
    <location>
        <begin position="350"/>
        <end position="368"/>
    </location>
</feature>
<feature type="domain" description="Moderate conductance mechanosensitive channel YbiO-like transmembrane helix 1" evidence="13">
    <location>
        <begin position="380"/>
        <end position="458"/>
    </location>
</feature>
<feature type="signal peptide" evidence="9">
    <location>
        <begin position="1"/>
        <end position="27"/>
    </location>
</feature>
<dbReference type="EMBL" id="JARWAI010000003">
    <property type="protein sequence ID" value="MDR5874127.1"/>
    <property type="molecule type" value="Genomic_DNA"/>
</dbReference>
<feature type="transmembrane region" description="Helical" evidence="8">
    <location>
        <begin position="512"/>
        <end position="534"/>
    </location>
</feature>
<feature type="chain" id="PRO_5046785131" evidence="9">
    <location>
        <begin position="28"/>
        <end position="792"/>
    </location>
</feature>
<feature type="domain" description="Mechanosensitive ion channel transmembrane helices 2/3" evidence="12">
    <location>
        <begin position="520"/>
        <end position="559"/>
    </location>
</feature>
<protein>
    <submittedName>
        <fullName evidence="14">Mechanosensitive channel protein</fullName>
    </submittedName>
</protein>
<dbReference type="SUPFAM" id="SSF82861">
    <property type="entry name" value="Mechanosensitive channel protein MscS (YggB), transmembrane region"/>
    <property type="match status" value="1"/>
</dbReference>
<evidence type="ECO:0000256" key="9">
    <source>
        <dbReference type="SAM" id="SignalP"/>
    </source>
</evidence>
<organism evidence="14 15">
    <name type="scientific">Vreelandella gomseomensis</name>
    <dbReference type="NCBI Taxonomy" id="370766"/>
    <lineage>
        <taxon>Bacteria</taxon>
        <taxon>Pseudomonadati</taxon>
        <taxon>Pseudomonadota</taxon>
        <taxon>Gammaproteobacteria</taxon>
        <taxon>Oceanospirillales</taxon>
        <taxon>Halomonadaceae</taxon>
        <taxon>Vreelandella</taxon>
    </lineage>
</organism>
<feature type="compositionally biased region" description="Polar residues" evidence="7">
    <location>
        <begin position="763"/>
        <end position="774"/>
    </location>
</feature>
<feature type="transmembrane region" description="Helical" evidence="8">
    <location>
        <begin position="226"/>
        <end position="247"/>
    </location>
</feature>
<dbReference type="SUPFAM" id="SSF82689">
    <property type="entry name" value="Mechanosensitive channel protein MscS (YggB), C-terminal domain"/>
    <property type="match status" value="1"/>
</dbReference>
<reference evidence="14 15" key="1">
    <citation type="submission" date="2023-04" db="EMBL/GenBank/DDBJ databases">
        <title>A long-awaited taxogenomic arrangement of the family Halomonadaceae.</title>
        <authorList>
            <person name="De La Haba R."/>
            <person name="Chuvochina M."/>
            <person name="Wittouck S."/>
            <person name="Arahal D.R."/>
            <person name="Sanchez-Porro C."/>
            <person name="Hugenholtz P."/>
            <person name="Ventosa A."/>
        </authorList>
    </citation>
    <scope>NUCLEOTIDE SEQUENCE [LARGE SCALE GENOMIC DNA]</scope>
    <source>
        <strain evidence="14 15">DSM 18042</strain>
    </source>
</reference>
<dbReference type="Pfam" id="PF21082">
    <property type="entry name" value="MS_channel_3rd"/>
    <property type="match status" value="1"/>
</dbReference>
<evidence type="ECO:0000256" key="2">
    <source>
        <dbReference type="ARBA" id="ARBA00008017"/>
    </source>
</evidence>
<evidence type="ECO:0000259" key="12">
    <source>
        <dbReference type="Pfam" id="PF21088"/>
    </source>
</evidence>
<dbReference type="SUPFAM" id="SSF50182">
    <property type="entry name" value="Sm-like ribonucleoproteins"/>
    <property type="match status" value="1"/>
</dbReference>
<dbReference type="PANTHER" id="PTHR30460">
    <property type="entry name" value="MODERATE CONDUCTANCE MECHANOSENSITIVE CHANNEL YBIO"/>
    <property type="match status" value="1"/>
</dbReference>
<sequence>MTPLRLLSWLGVWLIALFALFAAPAFAQSSADSGNGDEAAEPPTYESLANLLEDDQARQELIDLLRRQASAVSEPGELSAGGAEGSDMAAEDVSLPRQLAELTSSVVDDVGGQFEQVALLVRDLFTGQGESNFDMSAFVTAAINLGIVIAATFAMFMVFRRVAKPLFTKISGWSQHGAGMTPVLRLVVSVALAAVIDVLLVGLAYVGGNLIATFAVGESGDLSTRASLFLNAFLVIELLKAAVRMLFSSRYEGLRLLPISAVEASYWNRWLARLIGMVGYGLMVVVPLVNFYVSAAVGQVLGLLIMLLAFIYAVAVVLKNRVRLRDNLNAIGARSTLAASRVSLQLFARTWHLFALFYFLMVFVLTLVRPGDALPFVLFATLETLAAVVVGLLVSSFITQTIGRRIQLSPDLRHKLPMLEKRLNRYVPNALRILRTVIVVAVIMVVLDAWGAFDLAAWYASEAGSGLISKLISVAIILIVAIGAWLGLASLIEHKLNPDTGVGEPTARAKTLLSLFRNALAIAMVTITGMIVLSEIGINIGPLIAGAGVLGLAIGFGAQKLVQDVITGVFIQVENAMNTGDVVTVGGITGTAEKLSIRSVGIRDLSGTFHIVPFSSVDTVSNYMREFGNHVGEYGIAYRESIDEAIEQLKLAFEDLKASEEHGQKLLEDMTVAGVIALADNSVNIRVVIKTTPGDQWSVGRAYNRLVKLRFDEAGIEIPFPHTTLYFGENKDGTAPPANVRVIDSTAEERGGKPTRQDAGEQQPASHQDVQQASDSDHIKPDHDDVDTPDGR</sequence>
<evidence type="ECO:0000256" key="8">
    <source>
        <dbReference type="SAM" id="Phobius"/>
    </source>
</evidence>
<evidence type="ECO:0000256" key="4">
    <source>
        <dbReference type="ARBA" id="ARBA00022692"/>
    </source>
</evidence>
<feature type="domain" description="Mechanosensitive ion channel MscS" evidence="10">
    <location>
        <begin position="561"/>
        <end position="624"/>
    </location>
</feature>
<keyword evidence="3" id="KW-1003">Cell membrane</keyword>
<accession>A0ABU1G9G0</accession>
<evidence type="ECO:0000259" key="11">
    <source>
        <dbReference type="Pfam" id="PF21082"/>
    </source>
</evidence>
<dbReference type="InterPro" id="IPR049142">
    <property type="entry name" value="MS_channel_1st"/>
</dbReference>
<comment type="caution">
    <text evidence="14">The sequence shown here is derived from an EMBL/GenBank/DDBJ whole genome shotgun (WGS) entry which is preliminary data.</text>
</comment>
<keyword evidence="5 8" id="KW-1133">Transmembrane helix</keyword>
<dbReference type="Gene3D" id="3.30.70.100">
    <property type="match status" value="1"/>
</dbReference>
<evidence type="ECO:0000259" key="10">
    <source>
        <dbReference type="Pfam" id="PF00924"/>
    </source>
</evidence>
<dbReference type="InterPro" id="IPR023408">
    <property type="entry name" value="MscS_beta-dom_sf"/>
</dbReference>
<feature type="transmembrane region" description="Helical" evidence="8">
    <location>
        <begin position="270"/>
        <end position="293"/>
    </location>
</feature>
<evidence type="ECO:0000313" key="15">
    <source>
        <dbReference type="Proteomes" id="UP001269267"/>
    </source>
</evidence>
<dbReference type="Pfam" id="PF00924">
    <property type="entry name" value="MS_channel_2nd"/>
    <property type="match status" value="1"/>
</dbReference>
<keyword evidence="4 8" id="KW-0812">Transmembrane</keyword>
<feature type="transmembrane region" description="Helical" evidence="8">
    <location>
        <begin position="540"/>
        <end position="558"/>
    </location>
</feature>
<gene>
    <name evidence="14" type="primary">ybiO</name>
    <name evidence="14" type="ORF">QC815_04255</name>
</gene>
<feature type="transmembrane region" description="Helical" evidence="8">
    <location>
        <begin position="183"/>
        <end position="206"/>
    </location>
</feature>
<dbReference type="NCBIfam" id="NF008542">
    <property type="entry name" value="PRK11465.1"/>
    <property type="match status" value="1"/>
</dbReference>
<feature type="transmembrane region" description="Helical" evidence="8">
    <location>
        <begin position="471"/>
        <end position="492"/>
    </location>
</feature>
<evidence type="ECO:0000256" key="7">
    <source>
        <dbReference type="SAM" id="MobiDB-lite"/>
    </source>
</evidence>
<evidence type="ECO:0000313" key="14">
    <source>
        <dbReference type="EMBL" id="MDR5874127.1"/>
    </source>
</evidence>
<dbReference type="InterPro" id="IPR011066">
    <property type="entry name" value="MscS_channel_C_sf"/>
</dbReference>
<feature type="transmembrane region" description="Helical" evidence="8">
    <location>
        <begin position="433"/>
        <end position="459"/>
    </location>
</feature>
<comment type="subcellular location">
    <subcellularLocation>
        <location evidence="1">Cell membrane</location>
        <topology evidence="1">Multi-pass membrane protein</topology>
    </subcellularLocation>
</comment>
<feature type="transmembrane region" description="Helical" evidence="8">
    <location>
        <begin position="137"/>
        <end position="162"/>
    </location>
</feature>
<dbReference type="Pfam" id="PF21088">
    <property type="entry name" value="MS_channel_1st"/>
    <property type="match status" value="1"/>
</dbReference>
<dbReference type="InterPro" id="IPR049278">
    <property type="entry name" value="MS_channel_C"/>
</dbReference>
<dbReference type="PANTHER" id="PTHR30460:SF0">
    <property type="entry name" value="MODERATE CONDUCTANCE MECHANOSENSITIVE CHANNEL YBIO"/>
    <property type="match status" value="1"/>
</dbReference>
<dbReference type="Proteomes" id="UP001269267">
    <property type="component" value="Unassembled WGS sequence"/>
</dbReference>
<evidence type="ECO:0000259" key="13">
    <source>
        <dbReference type="Pfam" id="PF25392"/>
    </source>
</evidence>
<dbReference type="Gene3D" id="1.10.287.1260">
    <property type="match status" value="1"/>
</dbReference>
<evidence type="ECO:0000256" key="6">
    <source>
        <dbReference type="ARBA" id="ARBA00023136"/>
    </source>
</evidence>